<gene>
    <name evidence="1" type="ORF">NLJ89_g4962</name>
</gene>
<dbReference type="Proteomes" id="UP001148786">
    <property type="component" value="Unassembled WGS sequence"/>
</dbReference>
<proteinExistence type="predicted"/>
<reference evidence="1" key="1">
    <citation type="submission" date="2022-07" db="EMBL/GenBank/DDBJ databases">
        <title>Genome Sequence of Agrocybe chaxingu.</title>
        <authorList>
            <person name="Buettner E."/>
        </authorList>
    </citation>
    <scope>NUCLEOTIDE SEQUENCE</scope>
    <source>
        <strain evidence="1">MP-N11</strain>
    </source>
</reference>
<evidence type="ECO:0000313" key="1">
    <source>
        <dbReference type="EMBL" id="KAJ3509916.1"/>
    </source>
</evidence>
<dbReference type="EMBL" id="JANKHO010000438">
    <property type="protein sequence ID" value="KAJ3509916.1"/>
    <property type="molecule type" value="Genomic_DNA"/>
</dbReference>
<evidence type="ECO:0000313" key="2">
    <source>
        <dbReference type="Proteomes" id="UP001148786"/>
    </source>
</evidence>
<comment type="caution">
    <text evidence="1">The sequence shown here is derived from an EMBL/GenBank/DDBJ whole genome shotgun (WGS) entry which is preliminary data.</text>
</comment>
<organism evidence="1 2">
    <name type="scientific">Agrocybe chaxingu</name>
    <dbReference type="NCBI Taxonomy" id="84603"/>
    <lineage>
        <taxon>Eukaryota</taxon>
        <taxon>Fungi</taxon>
        <taxon>Dikarya</taxon>
        <taxon>Basidiomycota</taxon>
        <taxon>Agaricomycotina</taxon>
        <taxon>Agaricomycetes</taxon>
        <taxon>Agaricomycetidae</taxon>
        <taxon>Agaricales</taxon>
        <taxon>Agaricineae</taxon>
        <taxon>Strophariaceae</taxon>
        <taxon>Agrocybe</taxon>
    </lineage>
</organism>
<dbReference type="AlphaFoldDB" id="A0A9W8MXA2"/>
<keyword evidence="2" id="KW-1185">Reference proteome</keyword>
<sequence length="109" mass="12115">MTSRKSTNEDDVLSYVRKTAWVFRKLEPREQKTAFVLPVAKRAANTRLVVSHRRPVEKELGLESELGAGGAVCVRIKVNGLNGLGDVTDLRHSRHKKGIIPKTAQEVTP</sequence>
<protein>
    <submittedName>
        <fullName evidence="1">Uncharacterized protein</fullName>
    </submittedName>
</protein>
<name>A0A9W8MXA2_9AGAR</name>
<accession>A0A9W8MXA2</accession>